<reference evidence="3" key="1">
    <citation type="submission" date="2016-04" db="EMBL/GenBank/DDBJ databases">
        <authorList>
            <person name="Nguyen H.D."/>
            <person name="Kesanakurti P."/>
            <person name="Cullis J."/>
            <person name="Levesque C.A."/>
            <person name="Hambleton S."/>
        </authorList>
    </citation>
    <scope>NUCLEOTIDE SEQUENCE</scope>
    <source>
        <strain evidence="3">DAOMC 238032</strain>
    </source>
</reference>
<keyword evidence="5" id="KW-1185">Reference proteome</keyword>
<dbReference type="AlphaFoldDB" id="A0A177U9K9"/>
<proteinExistence type="predicted"/>
<evidence type="ECO:0000313" key="2">
    <source>
        <dbReference type="EMBL" id="CAD6939356.1"/>
    </source>
</evidence>
<feature type="region of interest" description="Disordered" evidence="1">
    <location>
        <begin position="204"/>
        <end position="283"/>
    </location>
</feature>
<dbReference type="Proteomes" id="UP000077671">
    <property type="component" value="Unassembled WGS sequence"/>
</dbReference>
<reference evidence="2" key="3">
    <citation type="submission" date="2020-10" db="EMBL/GenBank/DDBJ databases">
        <authorList>
            <person name="Sedaghatjoo S."/>
        </authorList>
    </citation>
    <scope>NUCLEOTIDE SEQUENCE</scope>
    <source>
        <strain evidence="2">AZH3</strain>
    </source>
</reference>
<evidence type="ECO:0000256" key="1">
    <source>
        <dbReference type="SAM" id="MobiDB-lite"/>
    </source>
</evidence>
<gene>
    <name evidence="3" type="ORF">A4X03_0g5432</name>
    <name evidence="2" type="ORF">JKIAZH3_G4122</name>
</gene>
<dbReference type="EMBL" id="CAJHJG010004209">
    <property type="protein sequence ID" value="CAD6939356.1"/>
    <property type="molecule type" value="Genomic_DNA"/>
</dbReference>
<feature type="compositionally biased region" description="Pro residues" evidence="1">
    <location>
        <begin position="214"/>
        <end position="225"/>
    </location>
</feature>
<evidence type="ECO:0000313" key="5">
    <source>
        <dbReference type="Proteomes" id="UP000836402"/>
    </source>
</evidence>
<evidence type="ECO:0000313" key="3">
    <source>
        <dbReference type="EMBL" id="KAE8256298.1"/>
    </source>
</evidence>
<name>A0A177U9K9_9BASI</name>
<accession>A0A177U9K9</accession>
<protein>
    <submittedName>
        <fullName evidence="3">Uncharacterized protein</fullName>
    </submittedName>
</protein>
<evidence type="ECO:0000313" key="4">
    <source>
        <dbReference type="Proteomes" id="UP000077671"/>
    </source>
</evidence>
<comment type="caution">
    <text evidence="3">The sequence shown here is derived from an EMBL/GenBank/DDBJ whole genome shotgun (WGS) entry which is preliminary data.</text>
</comment>
<sequence length="283" mass="30962">MTSWTRFRPLLPAFALVTVYTSVTYNYAVQARLRLEAQRLHVLRLNALAELRNAVFVSSLGRRGSRQEDDEEVEEGVRGLIRLGLDPAQAGFGQLHRDILPTATSSSSAETVADGPRTGWSDVFFGGPNSYRAQHNGGARDGTGSTGETMTEILRRAMKSAFADFQVLGSGSGSGSGAGKRALAEEEDEALERWIEQAMDNEDQDLPQTKLQPPSSPSIPDPPTPFQRVQSDLAPPAPAETQPQQQRRRARTAGRDEQTSSSDGRNLDGQQQRRPVPQRPILI</sequence>
<organism evidence="3 4">
    <name type="scientific">Tilletia caries</name>
    <name type="common">wheat bunt fungus</name>
    <dbReference type="NCBI Taxonomy" id="13290"/>
    <lineage>
        <taxon>Eukaryota</taxon>
        <taxon>Fungi</taxon>
        <taxon>Dikarya</taxon>
        <taxon>Basidiomycota</taxon>
        <taxon>Ustilaginomycotina</taxon>
        <taxon>Exobasidiomycetes</taxon>
        <taxon>Tilletiales</taxon>
        <taxon>Tilletiaceae</taxon>
        <taxon>Tilletia</taxon>
    </lineage>
</organism>
<dbReference type="EMBL" id="LWDD02000865">
    <property type="protein sequence ID" value="KAE8256298.1"/>
    <property type="molecule type" value="Genomic_DNA"/>
</dbReference>
<dbReference type="Proteomes" id="UP000836402">
    <property type="component" value="Unassembled WGS sequence"/>
</dbReference>
<reference evidence="3" key="2">
    <citation type="journal article" date="2019" name="IMA Fungus">
        <title>Genome sequencing and comparison of five Tilletia species to identify candidate genes for the detection of regulated species infecting wheat.</title>
        <authorList>
            <person name="Nguyen H.D.T."/>
            <person name="Sultana T."/>
            <person name="Kesanakurti P."/>
            <person name="Hambleton S."/>
        </authorList>
    </citation>
    <scope>NUCLEOTIDE SEQUENCE</scope>
    <source>
        <strain evidence="3">DAOMC 238032</strain>
    </source>
</reference>